<dbReference type="InterPro" id="IPR002853">
    <property type="entry name" value="TFIIE_asu"/>
</dbReference>
<evidence type="ECO:0000256" key="3">
    <source>
        <dbReference type="ARBA" id="ARBA00023163"/>
    </source>
</evidence>
<dbReference type="Gene3D" id="3.30.40.10">
    <property type="entry name" value="Zinc/RING finger domain, C3HC4 (zinc finger)"/>
    <property type="match status" value="1"/>
</dbReference>
<gene>
    <name evidence="6" type="ORF">EB796_003253</name>
</gene>
<sequence length="421" mass="47544">MDSTEIATEVPEPLKKLLKYVMRAFYTIEEMLIIDMLLKHKCMKEEDLSDFLKLDKKQMGISIKRLKNDQFIKTRMKMEYGDDEKKITKHNYYFIHYTGFVNVVKYKLDHIRRKLEMQERDSTSRASFKCLHCQKTYTDLEADHLFDMNTGTFKCMMCSSEMEEQQSSDTVQNARALVAKFNEQIEKLYDLLHLCDKFRLSHHILEPAPRDVAELAGSKKSSSTKTGEKSANSSVAIYLVIWSLVSPRTALCSIYTTVVCVDVKVGDKATTNQPAQPKREQPTWLTKSTIDGVDNSTSSSLQTSVPNKEAAPAALSTTDSNIMNTLLVHESKSAAPGPLAAAAYAAAAHSDKSDDSDMEELVTIGQDVQEMGDSDDEEIMVSVGDRKVPIHKAALLVEEMTDEQRDEYNRLASSLYSDMYE</sequence>
<dbReference type="InterPro" id="IPR013083">
    <property type="entry name" value="Znf_RING/FYVE/PHD"/>
</dbReference>
<dbReference type="SUPFAM" id="SSF57783">
    <property type="entry name" value="Zinc beta-ribbon"/>
    <property type="match status" value="1"/>
</dbReference>
<evidence type="ECO:0000256" key="4">
    <source>
        <dbReference type="SAM" id="MobiDB-lite"/>
    </source>
</evidence>
<organism evidence="6 7">
    <name type="scientific">Bugula neritina</name>
    <name type="common">Brown bryozoan</name>
    <name type="synonym">Sertularia neritina</name>
    <dbReference type="NCBI Taxonomy" id="10212"/>
    <lineage>
        <taxon>Eukaryota</taxon>
        <taxon>Metazoa</taxon>
        <taxon>Spiralia</taxon>
        <taxon>Lophotrochozoa</taxon>
        <taxon>Bryozoa</taxon>
        <taxon>Gymnolaemata</taxon>
        <taxon>Cheilostomatida</taxon>
        <taxon>Flustrina</taxon>
        <taxon>Buguloidea</taxon>
        <taxon>Bugulidae</taxon>
        <taxon>Bugula</taxon>
    </lineage>
</organism>
<protein>
    <submittedName>
        <fullName evidence="6">TfIIEalpha</fullName>
    </submittedName>
</protein>
<accession>A0A7J7KIC5</accession>
<dbReference type="GO" id="GO:0006367">
    <property type="term" value="P:transcription initiation at RNA polymerase II promoter"/>
    <property type="evidence" value="ECO:0007669"/>
    <property type="project" value="InterPro"/>
</dbReference>
<dbReference type="InterPro" id="IPR017919">
    <property type="entry name" value="TFIIE/TFIIEa_HTH"/>
</dbReference>
<feature type="domain" description="HTH TFE/IIEalpha-type" evidence="5">
    <location>
        <begin position="14"/>
        <end position="105"/>
    </location>
</feature>
<evidence type="ECO:0000313" key="7">
    <source>
        <dbReference type="Proteomes" id="UP000593567"/>
    </source>
</evidence>
<dbReference type="AlphaFoldDB" id="A0A7J7KIC5"/>
<dbReference type="PROSITE" id="PS51344">
    <property type="entry name" value="HTH_TFE_IIE"/>
    <property type="match status" value="1"/>
</dbReference>
<reference evidence="6" key="1">
    <citation type="submission" date="2020-06" db="EMBL/GenBank/DDBJ databases">
        <title>Draft genome of Bugula neritina, a colonial animal packing powerful symbionts and potential medicines.</title>
        <authorList>
            <person name="Rayko M."/>
        </authorList>
    </citation>
    <scope>NUCLEOTIDE SEQUENCE [LARGE SCALE GENOMIC DNA]</scope>
    <source>
        <strain evidence="6">Kwan_BN1</strain>
    </source>
</reference>
<evidence type="ECO:0000259" key="5">
    <source>
        <dbReference type="PROSITE" id="PS51344"/>
    </source>
</evidence>
<dbReference type="Proteomes" id="UP000593567">
    <property type="component" value="Unassembled WGS sequence"/>
</dbReference>
<evidence type="ECO:0000256" key="2">
    <source>
        <dbReference type="ARBA" id="ARBA00023015"/>
    </source>
</evidence>
<dbReference type="OrthoDB" id="361102at2759"/>
<dbReference type="InterPro" id="IPR039997">
    <property type="entry name" value="TFE"/>
</dbReference>
<keyword evidence="3" id="KW-0804">Transcription</keyword>
<feature type="compositionally biased region" description="Polar residues" evidence="4">
    <location>
        <begin position="283"/>
        <end position="306"/>
    </location>
</feature>
<comment type="caution">
    <text evidence="6">The sequence shown here is derived from an EMBL/GenBank/DDBJ whole genome shotgun (WGS) entry which is preliminary data.</text>
</comment>
<evidence type="ECO:0000256" key="1">
    <source>
        <dbReference type="ARBA" id="ARBA00008947"/>
    </source>
</evidence>
<dbReference type="SMART" id="SM00531">
    <property type="entry name" value="TFIIE"/>
    <property type="match status" value="1"/>
</dbReference>
<dbReference type="EMBL" id="VXIV02000415">
    <property type="protein sequence ID" value="KAF6038440.1"/>
    <property type="molecule type" value="Genomic_DNA"/>
</dbReference>
<dbReference type="PANTHER" id="PTHR13097:SF7">
    <property type="entry name" value="GENERAL TRANSCRIPTION FACTOR IIE SUBUNIT 1"/>
    <property type="match status" value="1"/>
</dbReference>
<dbReference type="Pfam" id="PF02002">
    <property type="entry name" value="TFIIE_alpha"/>
    <property type="match status" value="1"/>
</dbReference>
<keyword evidence="2" id="KW-0805">Transcription regulation</keyword>
<dbReference type="InterPro" id="IPR021600">
    <property type="entry name" value="TFIIE_asu_C"/>
</dbReference>
<proteinExistence type="inferred from homology"/>
<name>A0A7J7KIC5_BUGNE</name>
<dbReference type="PANTHER" id="PTHR13097">
    <property type="entry name" value="TRANSCRIPTION INITIATION FACTOR IIE, ALPHA SUBUNIT"/>
    <property type="match status" value="1"/>
</dbReference>
<evidence type="ECO:0000313" key="6">
    <source>
        <dbReference type="EMBL" id="KAF6038440.1"/>
    </source>
</evidence>
<keyword evidence="7" id="KW-1185">Reference proteome</keyword>
<comment type="similarity">
    <text evidence="1">Belongs to the TFIIE alpha subunit family.</text>
</comment>
<dbReference type="Pfam" id="PF11521">
    <property type="entry name" value="TFIIE-A_C"/>
    <property type="match status" value="1"/>
</dbReference>
<dbReference type="GO" id="GO:0005673">
    <property type="term" value="C:transcription factor TFIIE complex"/>
    <property type="evidence" value="ECO:0007669"/>
    <property type="project" value="TreeGrafter"/>
</dbReference>
<dbReference type="InterPro" id="IPR024550">
    <property type="entry name" value="TFIIEa/SarR/Rpc3_HTH_dom"/>
</dbReference>
<dbReference type="Gene3D" id="6.10.140.1250">
    <property type="match status" value="1"/>
</dbReference>
<feature type="region of interest" description="Disordered" evidence="4">
    <location>
        <begin position="269"/>
        <end position="313"/>
    </location>
</feature>